<keyword evidence="16" id="KW-1185">Reference proteome</keyword>
<evidence type="ECO:0000256" key="10">
    <source>
        <dbReference type="ARBA" id="ARBA00023012"/>
    </source>
</evidence>
<dbReference type="InterPro" id="IPR029151">
    <property type="entry name" value="Sensor-like_sf"/>
</dbReference>
<keyword evidence="8" id="KW-0418">Kinase</keyword>
<evidence type="ECO:0000313" key="16">
    <source>
        <dbReference type="Proteomes" id="UP000297447"/>
    </source>
</evidence>
<evidence type="ECO:0000256" key="6">
    <source>
        <dbReference type="ARBA" id="ARBA00022679"/>
    </source>
</evidence>
<dbReference type="CDD" id="cd00082">
    <property type="entry name" value="HisKA"/>
    <property type="match status" value="1"/>
</dbReference>
<dbReference type="Gene3D" id="1.10.287.130">
    <property type="match status" value="1"/>
</dbReference>
<dbReference type="SUPFAM" id="SSF47384">
    <property type="entry name" value="Homodimeric domain of signal transducing histidine kinase"/>
    <property type="match status" value="1"/>
</dbReference>
<protein>
    <recommendedName>
        <fullName evidence="3">histidine kinase</fullName>
        <ecNumber evidence="3">2.7.13.3</ecNumber>
    </recommendedName>
</protein>
<dbReference type="RefSeq" id="WP_134520676.1">
    <property type="nucleotide sequence ID" value="NZ_SOHE01000069.1"/>
</dbReference>
<evidence type="ECO:0000256" key="8">
    <source>
        <dbReference type="ARBA" id="ARBA00022777"/>
    </source>
</evidence>
<dbReference type="Proteomes" id="UP000297447">
    <property type="component" value="Unassembled WGS sequence"/>
</dbReference>
<comment type="catalytic activity">
    <reaction evidence="1">
        <text>ATP + protein L-histidine = ADP + protein N-phospho-L-histidine.</text>
        <dbReference type="EC" id="2.7.13.3"/>
    </reaction>
</comment>
<keyword evidence="11 12" id="KW-0472">Membrane</keyword>
<dbReference type="Gene3D" id="3.30.565.10">
    <property type="entry name" value="Histidine kinase-like ATPase, C-terminal domain"/>
    <property type="match status" value="1"/>
</dbReference>
<comment type="caution">
    <text evidence="15">The sequence shown here is derived from an EMBL/GenBank/DDBJ whole genome shotgun (WGS) entry which is preliminary data.</text>
</comment>
<keyword evidence="9 12" id="KW-1133">Transmembrane helix</keyword>
<evidence type="ECO:0000256" key="9">
    <source>
        <dbReference type="ARBA" id="ARBA00022989"/>
    </source>
</evidence>
<evidence type="ECO:0000256" key="11">
    <source>
        <dbReference type="ARBA" id="ARBA00023136"/>
    </source>
</evidence>
<dbReference type="Gene3D" id="6.10.340.10">
    <property type="match status" value="1"/>
</dbReference>
<dbReference type="InterPro" id="IPR036097">
    <property type="entry name" value="HisK_dim/P_sf"/>
</dbReference>
<dbReference type="AlphaFoldDB" id="A0A4R8ZV25"/>
<dbReference type="InterPro" id="IPR050428">
    <property type="entry name" value="TCS_sensor_his_kinase"/>
</dbReference>
<dbReference type="SUPFAM" id="SSF103190">
    <property type="entry name" value="Sensory domain-like"/>
    <property type="match status" value="1"/>
</dbReference>
<dbReference type="PRINTS" id="PR00344">
    <property type="entry name" value="BCTRLSENSOR"/>
</dbReference>
<dbReference type="PANTHER" id="PTHR45436:SF5">
    <property type="entry name" value="SENSOR HISTIDINE KINASE TRCS"/>
    <property type="match status" value="1"/>
</dbReference>
<comment type="subcellular location">
    <subcellularLocation>
        <location evidence="2">Cell membrane</location>
        <topology evidence="2">Multi-pass membrane protein</topology>
    </subcellularLocation>
</comment>
<keyword evidence="5" id="KW-0597">Phosphoprotein</keyword>
<dbReference type="EMBL" id="SOHE01000069">
    <property type="protein sequence ID" value="TFD47000.1"/>
    <property type="molecule type" value="Genomic_DNA"/>
</dbReference>
<dbReference type="PANTHER" id="PTHR45436">
    <property type="entry name" value="SENSOR HISTIDINE KINASE YKOH"/>
    <property type="match status" value="1"/>
</dbReference>
<evidence type="ECO:0000256" key="3">
    <source>
        <dbReference type="ARBA" id="ARBA00012438"/>
    </source>
</evidence>
<proteinExistence type="predicted"/>
<dbReference type="PROSITE" id="PS50109">
    <property type="entry name" value="HIS_KIN"/>
    <property type="match status" value="1"/>
</dbReference>
<dbReference type="InterPro" id="IPR005467">
    <property type="entry name" value="His_kinase_dom"/>
</dbReference>
<dbReference type="OrthoDB" id="9786919at2"/>
<keyword evidence="7 12" id="KW-0812">Transmembrane</keyword>
<dbReference type="SUPFAM" id="SSF158472">
    <property type="entry name" value="HAMP domain-like"/>
    <property type="match status" value="1"/>
</dbReference>
<dbReference type="InterPro" id="IPR004358">
    <property type="entry name" value="Sig_transdc_His_kin-like_C"/>
</dbReference>
<evidence type="ECO:0000259" key="13">
    <source>
        <dbReference type="PROSITE" id="PS50109"/>
    </source>
</evidence>
<name>A0A4R8ZV25_9MICO</name>
<keyword evidence="6" id="KW-0808">Transferase</keyword>
<keyword evidence="4" id="KW-1003">Cell membrane</keyword>
<evidence type="ECO:0000256" key="12">
    <source>
        <dbReference type="SAM" id="Phobius"/>
    </source>
</evidence>
<dbReference type="PROSITE" id="PS50885">
    <property type="entry name" value="HAMP"/>
    <property type="match status" value="1"/>
</dbReference>
<feature type="transmembrane region" description="Helical" evidence="12">
    <location>
        <begin position="169"/>
        <end position="188"/>
    </location>
</feature>
<sequence>MKWRLMAAFVGVTLLVLLVQDVPLSFYLRGVENDRIITALERDAFVLAGRSEEALESVDIADDAALTAVARTYRDAGGARVVIVNNRGEAVVTSDDDQSRVGVSYASRPEIIDSLTGAITTGTRYSDTLQEDLLYVTVPVFSGDEVLGAVRLTYPSQVVTDAVNDQLRMLGLVALTTVLLAGVVGFIFSSTVTRRLHLLRQATERLAEGDLASRADETAGAPEIRALSRSFNRMAERLNTLIQQQRTFAADASHQLRTPLTALRLRLERARELMNADPRGAAERLTAAEGEVDRLGNIVEGLLLLSRTEGHSAPLITVDLADIARQRVEQWAALAAEIGVDIRFEGPASAPIQATAEAAEQIVDNFIDNALTVSPPASTLIVRVSVDGDTTAVHVLDEGSGLSPEDCSRAFDRFWRATSDSAGSGLGLAIVAQLAVASRASARLTPRAGPGLDASVTFTTALVR</sequence>
<dbReference type="InterPro" id="IPR003594">
    <property type="entry name" value="HATPase_dom"/>
</dbReference>
<feature type="domain" description="HAMP" evidence="14">
    <location>
        <begin position="190"/>
        <end position="243"/>
    </location>
</feature>
<dbReference type="GO" id="GO:0005886">
    <property type="term" value="C:plasma membrane"/>
    <property type="evidence" value="ECO:0007669"/>
    <property type="project" value="UniProtKB-SubCell"/>
</dbReference>
<dbReference type="Pfam" id="PF00512">
    <property type="entry name" value="HisKA"/>
    <property type="match status" value="1"/>
</dbReference>
<reference evidence="15 16" key="1">
    <citation type="submission" date="2019-03" db="EMBL/GenBank/DDBJ databases">
        <title>Genomics of glacier-inhabiting Cryobacterium strains.</title>
        <authorList>
            <person name="Liu Q."/>
            <person name="Xin Y.-H."/>
        </authorList>
    </citation>
    <scope>NUCLEOTIDE SEQUENCE [LARGE SCALE GENOMIC DNA]</scope>
    <source>
        <strain evidence="15 16">Hh14</strain>
    </source>
</reference>
<dbReference type="SUPFAM" id="SSF55874">
    <property type="entry name" value="ATPase domain of HSP90 chaperone/DNA topoisomerase II/histidine kinase"/>
    <property type="match status" value="1"/>
</dbReference>
<dbReference type="CDD" id="cd06225">
    <property type="entry name" value="HAMP"/>
    <property type="match status" value="1"/>
</dbReference>
<dbReference type="SMART" id="SM00304">
    <property type="entry name" value="HAMP"/>
    <property type="match status" value="1"/>
</dbReference>
<dbReference type="Gene3D" id="3.30.450.20">
    <property type="entry name" value="PAS domain"/>
    <property type="match status" value="1"/>
</dbReference>
<evidence type="ECO:0000256" key="2">
    <source>
        <dbReference type="ARBA" id="ARBA00004651"/>
    </source>
</evidence>
<evidence type="ECO:0000256" key="1">
    <source>
        <dbReference type="ARBA" id="ARBA00000085"/>
    </source>
</evidence>
<dbReference type="InterPro" id="IPR003660">
    <property type="entry name" value="HAMP_dom"/>
</dbReference>
<evidence type="ECO:0000256" key="4">
    <source>
        <dbReference type="ARBA" id="ARBA00022475"/>
    </source>
</evidence>
<keyword evidence="10" id="KW-0902">Two-component regulatory system</keyword>
<evidence type="ECO:0000256" key="7">
    <source>
        <dbReference type="ARBA" id="ARBA00022692"/>
    </source>
</evidence>
<gene>
    <name evidence="15" type="ORF">E3T55_16685</name>
</gene>
<dbReference type="SMART" id="SM00388">
    <property type="entry name" value="HisKA"/>
    <property type="match status" value="1"/>
</dbReference>
<dbReference type="Pfam" id="PF02518">
    <property type="entry name" value="HATPase_c"/>
    <property type="match status" value="1"/>
</dbReference>
<evidence type="ECO:0000259" key="14">
    <source>
        <dbReference type="PROSITE" id="PS50885"/>
    </source>
</evidence>
<dbReference type="EC" id="2.7.13.3" evidence="3"/>
<accession>A0A4R8ZV25</accession>
<evidence type="ECO:0000313" key="15">
    <source>
        <dbReference type="EMBL" id="TFD47000.1"/>
    </source>
</evidence>
<dbReference type="InterPro" id="IPR036890">
    <property type="entry name" value="HATPase_C_sf"/>
</dbReference>
<dbReference type="GO" id="GO:0000155">
    <property type="term" value="F:phosphorelay sensor kinase activity"/>
    <property type="evidence" value="ECO:0007669"/>
    <property type="project" value="InterPro"/>
</dbReference>
<feature type="domain" description="Histidine kinase" evidence="13">
    <location>
        <begin position="251"/>
        <end position="462"/>
    </location>
</feature>
<dbReference type="Pfam" id="PF00672">
    <property type="entry name" value="HAMP"/>
    <property type="match status" value="1"/>
</dbReference>
<organism evidence="15 16">
    <name type="scientific">Cryobacterium frigoriphilum</name>
    <dbReference type="NCBI Taxonomy" id="1259150"/>
    <lineage>
        <taxon>Bacteria</taxon>
        <taxon>Bacillati</taxon>
        <taxon>Actinomycetota</taxon>
        <taxon>Actinomycetes</taxon>
        <taxon>Micrococcales</taxon>
        <taxon>Microbacteriaceae</taxon>
        <taxon>Cryobacterium</taxon>
    </lineage>
</organism>
<dbReference type="InterPro" id="IPR003661">
    <property type="entry name" value="HisK_dim/P_dom"/>
</dbReference>
<dbReference type="SMART" id="SM00387">
    <property type="entry name" value="HATPase_c"/>
    <property type="match status" value="1"/>
</dbReference>
<evidence type="ECO:0000256" key="5">
    <source>
        <dbReference type="ARBA" id="ARBA00022553"/>
    </source>
</evidence>